<organism evidence="1">
    <name type="scientific">marine sediment metagenome</name>
    <dbReference type="NCBI Taxonomy" id="412755"/>
    <lineage>
        <taxon>unclassified sequences</taxon>
        <taxon>metagenomes</taxon>
        <taxon>ecological metagenomes</taxon>
    </lineage>
</organism>
<protein>
    <submittedName>
        <fullName evidence="1">Uncharacterized protein</fullName>
    </submittedName>
</protein>
<accession>X1CEJ7</accession>
<dbReference type="AlphaFoldDB" id="X1CEJ7"/>
<sequence>VGAIAGGNTENGINSIIHTYPVNPLNPATAV</sequence>
<evidence type="ECO:0000313" key="1">
    <source>
        <dbReference type="EMBL" id="GAG94688.1"/>
    </source>
</evidence>
<gene>
    <name evidence="1" type="ORF">S01H4_48854</name>
</gene>
<comment type="caution">
    <text evidence="1">The sequence shown here is derived from an EMBL/GenBank/DDBJ whole genome shotgun (WGS) entry which is preliminary data.</text>
</comment>
<feature type="non-terminal residue" evidence="1">
    <location>
        <position position="1"/>
    </location>
</feature>
<name>X1CEJ7_9ZZZZ</name>
<dbReference type="EMBL" id="BART01027570">
    <property type="protein sequence ID" value="GAG94688.1"/>
    <property type="molecule type" value="Genomic_DNA"/>
</dbReference>
<proteinExistence type="predicted"/>
<reference evidence="1" key="1">
    <citation type="journal article" date="2014" name="Front. Microbiol.">
        <title>High frequency of phylogenetically diverse reductive dehalogenase-homologous genes in deep subseafloor sedimentary metagenomes.</title>
        <authorList>
            <person name="Kawai M."/>
            <person name="Futagami T."/>
            <person name="Toyoda A."/>
            <person name="Takaki Y."/>
            <person name="Nishi S."/>
            <person name="Hori S."/>
            <person name="Arai W."/>
            <person name="Tsubouchi T."/>
            <person name="Morono Y."/>
            <person name="Uchiyama I."/>
            <person name="Ito T."/>
            <person name="Fujiyama A."/>
            <person name="Inagaki F."/>
            <person name="Takami H."/>
        </authorList>
    </citation>
    <scope>NUCLEOTIDE SEQUENCE</scope>
    <source>
        <strain evidence="1">Expedition CK06-06</strain>
    </source>
</reference>